<evidence type="ECO:0000313" key="3">
    <source>
        <dbReference type="Proteomes" id="UP001152646"/>
    </source>
</evidence>
<feature type="compositionally biased region" description="Polar residues" evidence="1">
    <location>
        <begin position="8"/>
        <end position="21"/>
    </location>
</feature>
<organism evidence="2 3">
    <name type="scientific">Penicillium salamii</name>
    <dbReference type="NCBI Taxonomy" id="1612424"/>
    <lineage>
        <taxon>Eukaryota</taxon>
        <taxon>Fungi</taxon>
        <taxon>Dikarya</taxon>
        <taxon>Ascomycota</taxon>
        <taxon>Pezizomycotina</taxon>
        <taxon>Eurotiomycetes</taxon>
        <taxon>Eurotiomycetidae</taxon>
        <taxon>Eurotiales</taxon>
        <taxon>Aspergillaceae</taxon>
        <taxon>Penicillium</taxon>
    </lineage>
</organism>
<evidence type="ECO:0000313" key="2">
    <source>
        <dbReference type="EMBL" id="CAG8232525.1"/>
    </source>
</evidence>
<dbReference type="OrthoDB" id="441210at2759"/>
<accession>A0A9W4N1L7</accession>
<sequence>MPAFRVAMSSTTPDTLSNGRISSPISSFKSRSVSKGDHFIQKRQALSWGDMSPGATWDMTVPLSELTRDMADVPIIDRTMGTPAG</sequence>
<feature type="region of interest" description="Disordered" evidence="1">
    <location>
        <begin position="1"/>
        <end position="29"/>
    </location>
</feature>
<reference evidence="2" key="1">
    <citation type="submission" date="2021-07" db="EMBL/GenBank/DDBJ databases">
        <authorList>
            <person name="Branca A.L. A."/>
        </authorList>
    </citation>
    <scope>NUCLEOTIDE SEQUENCE</scope>
</reference>
<dbReference type="AlphaFoldDB" id="A0A9W4N1L7"/>
<dbReference type="Proteomes" id="UP001152646">
    <property type="component" value="Unassembled WGS sequence"/>
</dbReference>
<name>A0A9W4N1L7_9EURO</name>
<proteinExistence type="predicted"/>
<comment type="caution">
    <text evidence="2">The sequence shown here is derived from an EMBL/GenBank/DDBJ whole genome shotgun (WGS) entry which is preliminary data.</text>
</comment>
<dbReference type="EMBL" id="CAJVPA010000016">
    <property type="protein sequence ID" value="CAG8232525.1"/>
    <property type="molecule type" value="Genomic_DNA"/>
</dbReference>
<evidence type="ECO:0000256" key="1">
    <source>
        <dbReference type="SAM" id="MobiDB-lite"/>
    </source>
</evidence>
<protein>
    <submittedName>
        <fullName evidence="2">Uncharacterized protein</fullName>
    </submittedName>
</protein>
<gene>
    <name evidence="2" type="ORF">PSALAMII_LOCUS349</name>
</gene>